<dbReference type="EMBL" id="PDUD01000094">
    <property type="protein sequence ID" value="PHN00600.1"/>
    <property type="molecule type" value="Genomic_DNA"/>
</dbReference>
<proteinExistence type="predicted"/>
<evidence type="ECO:0000256" key="1">
    <source>
        <dbReference type="SAM" id="Phobius"/>
    </source>
</evidence>
<keyword evidence="1" id="KW-1133">Transmembrane helix</keyword>
<keyword evidence="1" id="KW-0472">Membrane</keyword>
<evidence type="ECO:0000313" key="3">
    <source>
        <dbReference type="EMBL" id="PHN00600.1"/>
    </source>
</evidence>
<keyword evidence="4" id="KW-1185">Reference proteome</keyword>
<dbReference type="Proteomes" id="UP000223913">
    <property type="component" value="Unassembled WGS sequence"/>
</dbReference>
<dbReference type="InterPro" id="IPR045439">
    <property type="entry name" value="EAD11"/>
</dbReference>
<reference evidence="3 4" key="1">
    <citation type="submission" date="2017-10" db="EMBL/GenBank/DDBJ databases">
        <title>The draft genome sequence of Lewinella nigricans NBRC 102662.</title>
        <authorList>
            <person name="Wang K."/>
        </authorList>
    </citation>
    <scope>NUCLEOTIDE SEQUENCE [LARGE SCALE GENOMIC DNA]</scope>
    <source>
        <strain evidence="3 4">NBRC 102662</strain>
    </source>
</reference>
<comment type="caution">
    <text evidence="3">The sequence shown here is derived from an EMBL/GenBank/DDBJ whole genome shotgun (WGS) entry which is preliminary data.</text>
</comment>
<dbReference type="AlphaFoldDB" id="A0A2D0MWP1"/>
<dbReference type="InterPro" id="IPR027417">
    <property type="entry name" value="P-loop_NTPase"/>
</dbReference>
<accession>A0A2D0MWP1</accession>
<dbReference type="Pfam" id="PF19964">
    <property type="entry name" value="EAD11"/>
    <property type="match status" value="1"/>
</dbReference>
<evidence type="ECO:0000259" key="2">
    <source>
        <dbReference type="Pfam" id="PF19964"/>
    </source>
</evidence>
<feature type="domain" description="Effector-associated" evidence="2">
    <location>
        <begin position="592"/>
        <end position="666"/>
    </location>
</feature>
<sequence length="667" mass="76500">MRDEPHQARVPLYEISGNNDSIILLLNWYCKPETLPAKISIEDARKVLNLTIGLEDLMTENSRFAAEVGEALPKLISLARRQWAATDLPQLRKGYEIINSVNETEANSVQGLIRSLETWRWIYTILWILAIHALLWLAIILLSPQFPSLQEIFIWNPTIRKWGGLGYVGLLITQIPLLRERLFHPCHQNLTAEAFPANWSKDEYFPSSQVYSLRDKKTLPVTEALHPFHGRIILEGESGLGKTMFLRNLVIDSERPVVFLPASKCDHGLVPAIQQKVPPAEGDPTFLAELVYAGALDILIDGLNEISARACAQLTMEIESKCKGNVLFTTQHMEWEAPAAAKVFQLKPLTEDQIGTYVLSRYSYLDSTELLPESAYQRNSKAYLEKAFNSELDEESLKTNFMTLSNPMELSLVAQLIARGQDPSILDLQEQQYQLMAEHYRRNNLGNDFPLAKFSKVVYDMRLNDQPEIPAEDFQKEILALQHWKMVISRQWTPAGAEKPVKYWYFRHDKIMDYFLVQEFLAKQELCEKALDDPRFRGVYFLLAFKLPYQAAMQLREQIIQYSTNTKDHSLDNFIKLLYARRPPRKERFAQLRENIRSALILGQAGQAIQLILDNTNGQHETTAVLLKNRETELNKQITEGTISSEDAMLERNKINRGILDLAQIID</sequence>
<dbReference type="SUPFAM" id="SSF52540">
    <property type="entry name" value="P-loop containing nucleoside triphosphate hydrolases"/>
    <property type="match status" value="1"/>
</dbReference>
<evidence type="ECO:0000313" key="4">
    <source>
        <dbReference type="Proteomes" id="UP000223913"/>
    </source>
</evidence>
<gene>
    <name evidence="3" type="ORF">CRP01_41410</name>
</gene>
<dbReference type="Gene3D" id="3.40.50.300">
    <property type="entry name" value="P-loop containing nucleotide triphosphate hydrolases"/>
    <property type="match status" value="1"/>
</dbReference>
<name>A0A2D0MWP1_FLAN2</name>
<feature type="transmembrane region" description="Helical" evidence="1">
    <location>
        <begin position="121"/>
        <end position="142"/>
    </location>
</feature>
<organism evidence="3 4">
    <name type="scientific">Flavilitoribacter nigricans (strain ATCC 23147 / DSM 23189 / NBRC 102662 / NCIMB 1420 / SS-2)</name>
    <name type="common">Lewinella nigricans</name>
    <dbReference type="NCBI Taxonomy" id="1122177"/>
    <lineage>
        <taxon>Bacteria</taxon>
        <taxon>Pseudomonadati</taxon>
        <taxon>Bacteroidota</taxon>
        <taxon>Saprospiria</taxon>
        <taxon>Saprospirales</taxon>
        <taxon>Lewinellaceae</taxon>
        <taxon>Flavilitoribacter</taxon>
    </lineage>
</organism>
<protein>
    <recommendedName>
        <fullName evidence="2">Effector-associated domain-containing protein</fullName>
    </recommendedName>
</protein>
<keyword evidence="1" id="KW-0812">Transmembrane</keyword>